<evidence type="ECO:0000313" key="7">
    <source>
        <dbReference type="Proteomes" id="UP000275613"/>
    </source>
</evidence>
<dbReference type="Gene3D" id="3.60.21.10">
    <property type="match status" value="1"/>
</dbReference>
<proteinExistence type="predicted"/>
<organism evidence="2 5">
    <name type="scientific">Pseudomonas amygdali pv. eriobotryae</name>
    <dbReference type="NCBI Taxonomy" id="129137"/>
    <lineage>
        <taxon>Bacteria</taxon>
        <taxon>Pseudomonadati</taxon>
        <taxon>Pseudomonadota</taxon>
        <taxon>Gammaproteobacteria</taxon>
        <taxon>Pseudomonadales</taxon>
        <taxon>Pseudomonadaceae</taxon>
        <taxon>Pseudomonas</taxon>
        <taxon>Pseudomonas amygdali</taxon>
    </lineage>
</organism>
<reference evidence="6 7" key="2">
    <citation type="submission" date="2018-08" db="EMBL/GenBank/DDBJ databases">
        <title>Recombination of ecologically and evolutionarily significant loci maintains genetic cohesion in the Pseudomonas syringae species complex.</title>
        <authorList>
            <person name="Dillon M."/>
            <person name="Thakur S."/>
            <person name="Almeida R.N.D."/>
            <person name="Weir B.S."/>
            <person name="Guttman D.S."/>
        </authorList>
    </citation>
    <scope>NUCLEOTIDE SEQUENCE [LARGE SCALE GENOMIC DNA]</scope>
    <source>
        <strain evidence="4 7">ICMP 4316</strain>
        <strain evidence="3 6">ICMP 8636</strain>
    </source>
</reference>
<evidence type="ECO:0000259" key="1">
    <source>
        <dbReference type="Pfam" id="PF00149"/>
    </source>
</evidence>
<name>A0A0P9PRR7_PSEA0</name>
<dbReference type="InterPro" id="IPR029052">
    <property type="entry name" value="Metallo-depent_PP-like"/>
</dbReference>
<dbReference type="Proteomes" id="UP000272627">
    <property type="component" value="Unassembled WGS sequence"/>
</dbReference>
<dbReference type="SUPFAM" id="SSF56300">
    <property type="entry name" value="Metallo-dependent phosphatases"/>
    <property type="match status" value="1"/>
</dbReference>
<evidence type="ECO:0000313" key="3">
    <source>
        <dbReference type="EMBL" id="RMM02416.1"/>
    </source>
</evidence>
<dbReference type="GO" id="GO:0016787">
    <property type="term" value="F:hydrolase activity"/>
    <property type="evidence" value="ECO:0007669"/>
    <property type="project" value="InterPro"/>
</dbReference>
<dbReference type="EMBL" id="RBPV01000130">
    <property type="protein sequence ID" value="RMO62552.1"/>
    <property type="molecule type" value="Genomic_DNA"/>
</dbReference>
<dbReference type="EMBL" id="LJQI01000399">
    <property type="protein sequence ID" value="KPX20986.1"/>
    <property type="molecule type" value="Genomic_DNA"/>
</dbReference>
<feature type="domain" description="Calcineurin-like phosphoesterase" evidence="1">
    <location>
        <begin position="41"/>
        <end position="249"/>
    </location>
</feature>
<dbReference type="Proteomes" id="UP000050490">
    <property type="component" value="Unassembled WGS sequence"/>
</dbReference>
<comment type="caution">
    <text evidence="2">The sequence shown here is derived from an EMBL/GenBank/DDBJ whole genome shotgun (WGS) entry which is preliminary data.</text>
</comment>
<evidence type="ECO:0000313" key="5">
    <source>
        <dbReference type="Proteomes" id="UP000050490"/>
    </source>
</evidence>
<sequence>MLPLKVHPATFLPPDEWATASHLQAWKRQFTAKPRKWGWFMKVCVLSDLHLEFESFEPAVQDADLVVLAGDIHTKERGVRWANGAFSTDVLYVLGNHEFYSGHFDRTLQKAKEIAASHVHVMEQDVFIRNGIRFLGCTGWTDFGATGDVTAASAVARDSMTDFKVIRAGTNYRRLRTDDVATRSRLARDWLAAELAKPFAGRSFVITHHSPLVEVGGHEHAGHLTAAYCNNWPSLVMQANFWVFGHTHEAIDVEIGGCRMISNPKGYPSEQTGFDASKILEI</sequence>
<dbReference type="EMBL" id="RBOA01000116">
    <property type="protein sequence ID" value="RMM02416.1"/>
    <property type="molecule type" value="Genomic_DNA"/>
</dbReference>
<protein>
    <submittedName>
        <fullName evidence="3">Metallophosphoesterase</fullName>
    </submittedName>
    <submittedName>
        <fullName evidence="2">YD repeat protein</fullName>
    </submittedName>
</protein>
<dbReference type="PANTHER" id="PTHR37844">
    <property type="entry name" value="SER/THR PROTEIN PHOSPHATASE SUPERFAMILY (AFU_ORTHOLOGUE AFUA_1G14840)"/>
    <property type="match status" value="1"/>
</dbReference>
<dbReference type="PATRIC" id="fig|129137.4.peg.2946"/>
<gene>
    <name evidence="2" type="ORF">ALO70_200211</name>
    <name evidence="4" type="ORF">ALQ39_00966</name>
    <name evidence="3" type="ORF">ALQ86_03696</name>
</gene>
<dbReference type="Proteomes" id="UP000275613">
    <property type="component" value="Unassembled WGS sequence"/>
</dbReference>
<evidence type="ECO:0000313" key="2">
    <source>
        <dbReference type="EMBL" id="KPX20986.1"/>
    </source>
</evidence>
<dbReference type="AlphaFoldDB" id="A0A0P9PRR7"/>
<accession>A0A0P9PRR7</accession>
<reference evidence="2 5" key="1">
    <citation type="submission" date="2015-09" db="EMBL/GenBank/DDBJ databases">
        <title>Genome announcement of multiple Pseudomonas syringae strains.</title>
        <authorList>
            <person name="Thakur S."/>
            <person name="Wang P.W."/>
            <person name="Gong Y."/>
            <person name="Weir B.S."/>
            <person name="Guttman D.S."/>
        </authorList>
    </citation>
    <scope>NUCLEOTIDE SEQUENCE [LARGE SCALE GENOMIC DNA]</scope>
    <source>
        <strain evidence="2 5">ICMP4455</strain>
    </source>
</reference>
<evidence type="ECO:0000313" key="4">
    <source>
        <dbReference type="EMBL" id="RMO62552.1"/>
    </source>
</evidence>
<dbReference type="PANTHER" id="PTHR37844:SF2">
    <property type="entry name" value="SER_THR PROTEIN PHOSPHATASE SUPERFAMILY (AFU_ORTHOLOGUE AFUA_1G14840)"/>
    <property type="match status" value="1"/>
</dbReference>
<dbReference type="Pfam" id="PF00149">
    <property type="entry name" value="Metallophos"/>
    <property type="match status" value="1"/>
</dbReference>
<dbReference type="InterPro" id="IPR004843">
    <property type="entry name" value="Calcineurin-like_PHP"/>
</dbReference>
<evidence type="ECO:0000313" key="6">
    <source>
        <dbReference type="Proteomes" id="UP000272627"/>
    </source>
</evidence>